<evidence type="ECO:0000313" key="2">
    <source>
        <dbReference type="EMBL" id="TNV85629.1"/>
    </source>
</evidence>
<keyword evidence="3" id="KW-1185">Reference proteome</keyword>
<gene>
    <name evidence="2" type="ORF">FGO68_gene3642</name>
</gene>
<accession>A0A8J8P4E6</accession>
<reference evidence="2" key="1">
    <citation type="submission" date="2019-06" db="EMBL/GenBank/DDBJ databases">
        <authorList>
            <person name="Zheng W."/>
        </authorList>
    </citation>
    <scope>NUCLEOTIDE SEQUENCE</scope>
    <source>
        <strain evidence="2">QDHG01</strain>
    </source>
</reference>
<name>A0A8J8P4E6_HALGN</name>
<dbReference type="EMBL" id="RRYP01001677">
    <property type="protein sequence ID" value="TNV85629.1"/>
    <property type="molecule type" value="Genomic_DNA"/>
</dbReference>
<comment type="caution">
    <text evidence="2">The sequence shown here is derived from an EMBL/GenBank/DDBJ whole genome shotgun (WGS) entry which is preliminary data.</text>
</comment>
<dbReference type="OrthoDB" id="10468634at2759"/>
<feature type="region of interest" description="Disordered" evidence="1">
    <location>
        <begin position="249"/>
        <end position="270"/>
    </location>
</feature>
<dbReference type="Proteomes" id="UP000785679">
    <property type="component" value="Unassembled WGS sequence"/>
</dbReference>
<sequence>MAEPSQPQSILGSFMSKPPRHDHGKASDAASTHGDAKKSIHHPSSSFGLGMNPLAGGTGGGGINQHMLNMMGTSLASFKLGPEPMEIVYEPDSYSKAKDMKKQVDSVLDNLNGLFVHVFQREAMKMQQKTKPQLTHARQKIISQEKRVRELENMDTEQHHELRDLQRGIFEYGEMMKQLRQKMQTIDFKKHKERLYSEKLGMINLGKKEDLTTLNKENMQVSYEIDELMDRIKSKKAALEKESPRFFQTEESASLKHDSSKKSLPPVVSSTGQRVDNAFPLLELNRVSKLPQDQQEDLMYFVQHIDRLERDFKRMKSEHAKVGAQDNEKQKRMKEGEQLFRESIKACEKDIMKAHETGTIKEEHGSTYEKVSNSYFFEIKRKKFLQENPTTQLLETNHQVVHTNSSMNNGQSLDRHSKDVIYKTIKHILFNAKEDKKRSHIMSVQIEWEEFRRFSPMQIMGLLLLRDDALDKMEEILFAKNHGKTVGASSGAVLGGSSMLPPVGIGKR</sequence>
<proteinExistence type="predicted"/>
<organism evidence="2 3">
    <name type="scientific">Halteria grandinella</name>
    <dbReference type="NCBI Taxonomy" id="5974"/>
    <lineage>
        <taxon>Eukaryota</taxon>
        <taxon>Sar</taxon>
        <taxon>Alveolata</taxon>
        <taxon>Ciliophora</taxon>
        <taxon>Intramacronucleata</taxon>
        <taxon>Spirotrichea</taxon>
        <taxon>Stichotrichia</taxon>
        <taxon>Sporadotrichida</taxon>
        <taxon>Halteriidae</taxon>
        <taxon>Halteria</taxon>
    </lineage>
</organism>
<evidence type="ECO:0000313" key="3">
    <source>
        <dbReference type="Proteomes" id="UP000785679"/>
    </source>
</evidence>
<evidence type="ECO:0000256" key="1">
    <source>
        <dbReference type="SAM" id="MobiDB-lite"/>
    </source>
</evidence>
<feature type="compositionally biased region" description="Polar residues" evidence="1">
    <location>
        <begin position="1"/>
        <end position="11"/>
    </location>
</feature>
<dbReference type="AlphaFoldDB" id="A0A8J8P4E6"/>
<protein>
    <submittedName>
        <fullName evidence="2">Uncharacterized protein</fullName>
    </submittedName>
</protein>
<feature type="region of interest" description="Disordered" evidence="1">
    <location>
        <begin position="1"/>
        <end position="53"/>
    </location>
</feature>